<name>A0AAN7T9B4_9PEZI</name>
<sequence length="686" mass="74504">MNHLLIAQNLVEASLSDLQNALNTGTISSVELVTKYLQRIVTYDTRGPCLNSMVLYNPYLYKEAAASDARRANGKVLGPLDGIPYTLKDSMMYEGMTCANGSPAFKDLQANSDSFVGAQLRKAGAVLMGKTNTPPMMASGMHRGLFGRAESPYNLDYLTAAFSSGSSNGCATSTAASFAAFGLGSETVSSGRSPASNNGLVAYTPSRTVISPRGIWPLYPTCDVVVPQTRTVKDMLTILDILTVEDVTADGDFWRQQKFVHVPSVDRPDSWLSIIDDSTHSLQGKRIAVPAMYINEPDPAAKPVTTSPALLTLWHRARADLEALGATVITTAFPLVSNYEDDSVSGHANNVRGFTPGWNTKERGELVAYLWDDFLRANDDPKYPNLASIDGTQMFPARPQGYLPDRWLETKNFINYPSLPSLAQRRAGTSLWQIDGIAEALPALEAQRKRDLEVWMDGQGIDLVVFPACGDVGRADLEVHESSAEHALRNGVKYSNGNRAIRHMGVPTISVSMGVLAGSGMPVNLTFAGKHGQDRELLGWAYAYEQRTRHRRAPPVTPGLSSDYIEDGAREAAGRRYNVPDFSLAKVSAERVGDGKVRVSGELIHRMQTKHPVTLAVYVKDSEKEMATPSAELTDLQPHWSVDIEAAHFIPPKPLYGGYGEGVLKTVIVLFASSGTGHVGEVVLLD</sequence>
<dbReference type="PANTHER" id="PTHR42678:SF11">
    <property type="entry name" value="AMIDASE FAMILY PROTEIN"/>
    <property type="match status" value="1"/>
</dbReference>
<proteinExistence type="predicted"/>
<feature type="domain" description="Amidase" evidence="1">
    <location>
        <begin position="31"/>
        <end position="340"/>
    </location>
</feature>
<dbReference type="InterPro" id="IPR036928">
    <property type="entry name" value="AS_sf"/>
</dbReference>
<dbReference type="NCBIfam" id="NF005127">
    <property type="entry name" value="PRK06565.1"/>
    <property type="match status" value="1"/>
</dbReference>
<dbReference type="Pfam" id="PF01425">
    <property type="entry name" value="Amidase"/>
    <property type="match status" value="1"/>
</dbReference>
<evidence type="ECO:0000313" key="2">
    <source>
        <dbReference type="EMBL" id="KAK5108035.1"/>
    </source>
</evidence>
<protein>
    <recommendedName>
        <fullName evidence="1">Amidase domain-containing protein</fullName>
    </recommendedName>
</protein>
<evidence type="ECO:0000259" key="1">
    <source>
        <dbReference type="Pfam" id="PF01425"/>
    </source>
</evidence>
<dbReference type="EMBL" id="JAVRRL010000098">
    <property type="protein sequence ID" value="KAK5108035.1"/>
    <property type="molecule type" value="Genomic_DNA"/>
</dbReference>
<gene>
    <name evidence="2" type="ORF">LTR62_008870</name>
</gene>
<accession>A0AAN7T9B4</accession>
<dbReference type="AlphaFoldDB" id="A0AAN7T9B4"/>
<reference evidence="2" key="1">
    <citation type="submission" date="2023-08" db="EMBL/GenBank/DDBJ databases">
        <title>Black Yeasts Isolated from many extreme environments.</title>
        <authorList>
            <person name="Coleine C."/>
            <person name="Stajich J.E."/>
            <person name="Selbmann L."/>
        </authorList>
    </citation>
    <scope>NUCLEOTIDE SEQUENCE</scope>
    <source>
        <strain evidence="2">CCFEE 5401</strain>
    </source>
</reference>
<organism evidence="2 3">
    <name type="scientific">Meristemomyces frigidus</name>
    <dbReference type="NCBI Taxonomy" id="1508187"/>
    <lineage>
        <taxon>Eukaryota</taxon>
        <taxon>Fungi</taxon>
        <taxon>Dikarya</taxon>
        <taxon>Ascomycota</taxon>
        <taxon>Pezizomycotina</taxon>
        <taxon>Dothideomycetes</taxon>
        <taxon>Dothideomycetidae</taxon>
        <taxon>Mycosphaerellales</taxon>
        <taxon>Teratosphaeriaceae</taxon>
        <taxon>Meristemomyces</taxon>
    </lineage>
</organism>
<dbReference type="InterPro" id="IPR023631">
    <property type="entry name" value="Amidase_dom"/>
</dbReference>
<dbReference type="SUPFAM" id="SSF75304">
    <property type="entry name" value="Amidase signature (AS) enzymes"/>
    <property type="match status" value="1"/>
</dbReference>
<dbReference type="Proteomes" id="UP001310890">
    <property type="component" value="Unassembled WGS sequence"/>
</dbReference>
<comment type="caution">
    <text evidence="2">The sequence shown here is derived from an EMBL/GenBank/DDBJ whole genome shotgun (WGS) entry which is preliminary data.</text>
</comment>
<evidence type="ECO:0000313" key="3">
    <source>
        <dbReference type="Proteomes" id="UP001310890"/>
    </source>
</evidence>
<dbReference type="Gene3D" id="3.90.1300.10">
    <property type="entry name" value="Amidase signature (AS) domain"/>
    <property type="match status" value="1"/>
</dbReference>
<dbReference type="PANTHER" id="PTHR42678">
    <property type="entry name" value="AMIDASE"/>
    <property type="match status" value="1"/>
</dbReference>